<dbReference type="PROSITE" id="PS50850">
    <property type="entry name" value="MFS"/>
    <property type="match status" value="1"/>
</dbReference>
<feature type="transmembrane region" description="Helical" evidence="6">
    <location>
        <begin position="534"/>
        <end position="555"/>
    </location>
</feature>
<feature type="transmembrane region" description="Helical" evidence="6">
    <location>
        <begin position="938"/>
        <end position="957"/>
    </location>
</feature>
<comment type="caution">
    <text evidence="8">The sequence shown here is derived from an EMBL/GenBank/DDBJ whole genome shotgun (WGS) entry which is preliminary data.</text>
</comment>
<evidence type="ECO:0000256" key="6">
    <source>
        <dbReference type="SAM" id="Phobius"/>
    </source>
</evidence>
<dbReference type="InterPro" id="IPR020846">
    <property type="entry name" value="MFS_dom"/>
</dbReference>
<feature type="transmembrane region" description="Helical" evidence="6">
    <location>
        <begin position="797"/>
        <end position="818"/>
    </location>
</feature>
<evidence type="ECO:0000313" key="8">
    <source>
        <dbReference type="EMBL" id="KAJ8028477.1"/>
    </source>
</evidence>
<keyword evidence="5 6" id="KW-0472">Membrane</keyword>
<evidence type="ECO:0000259" key="7">
    <source>
        <dbReference type="PROSITE" id="PS50850"/>
    </source>
</evidence>
<feature type="transmembrane region" description="Helical" evidence="6">
    <location>
        <begin position="260"/>
        <end position="283"/>
    </location>
</feature>
<name>A0A9Q1BKS7_HOLLE</name>
<evidence type="ECO:0000256" key="3">
    <source>
        <dbReference type="ARBA" id="ARBA00022692"/>
    </source>
</evidence>
<feature type="domain" description="Major facilitator superfamily (MFS) profile" evidence="7">
    <location>
        <begin position="872"/>
        <end position="1063"/>
    </location>
</feature>
<feature type="transmembrane region" description="Helical" evidence="6">
    <location>
        <begin position="17"/>
        <end position="36"/>
    </location>
</feature>
<dbReference type="InterPro" id="IPR051717">
    <property type="entry name" value="MFS_MFSD6"/>
</dbReference>
<keyword evidence="9" id="KW-1185">Reference proteome</keyword>
<comment type="similarity">
    <text evidence="2">Belongs to the major facilitator superfamily. MFSD6 family.</text>
</comment>
<feature type="transmembrane region" description="Helical" evidence="6">
    <location>
        <begin position="963"/>
        <end position="984"/>
    </location>
</feature>
<feature type="transmembrane region" description="Helical" evidence="6">
    <location>
        <begin position="830"/>
        <end position="852"/>
    </location>
</feature>
<dbReference type="AlphaFoldDB" id="A0A9Q1BKS7"/>
<evidence type="ECO:0000313" key="9">
    <source>
        <dbReference type="Proteomes" id="UP001152320"/>
    </source>
</evidence>
<dbReference type="PANTHER" id="PTHR16172">
    <property type="entry name" value="MAJOR FACILITATOR SUPERFAMILY DOMAIN-CONTAINING PROTEIN 6-LIKE"/>
    <property type="match status" value="1"/>
</dbReference>
<evidence type="ECO:0000256" key="1">
    <source>
        <dbReference type="ARBA" id="ARBA00004141"/>
    </source>
</evidence>
<evidence type="ECO:0000256" key="5">
    <source>
        <dbReference type="ARBA" id="ARBA00023136"/>
    </source>
</evidence>
<sequence>MAVCQVNKTFLPLKAGYLLYFAALACMFPYLPVYFVSLGIKVWQVGLLRGIDPILTFIFSPIWGGVADKFSKHRVALMAGIVGTTLSYFSFMFVPYITRPLTDNIVQDWKPFNLNETTIERFVCLNDSALEKYSAFKVVNNANPEGVCHDLCSNIHHPSHSSPDIFGLCIREDELFWRCSSCQSEGSDVHSNNKTFNIQRVMLISCDSEDGRFWKWPSSMVDSMTTGLGESSDHLDDCPSRQGCTCEIAREVPTARHAQVTFILCFILALLGNTFDCNILSYIDAAIMDLLGEKEKRYGKQRLWGAIGWGTVAFVGGMTVDLVTRASGSSEIRYEPLFVIFAIAMLLLLCSVLFVHFPEHHRPEHIGRDLLLLSIKPKVLLFILVVTVEGISLGMQYSFVNIYWQTELGASITLLGLSILLTTVAETPVLFFSGKIIQRIKYRGVVYSTLLAYAIRYICYAVIRNPWAVLPAQLLHGITFGIGWPGFTMYANQIAPPGMSATLQSIKLSAHFGGALACMFPYLPVYFVSLGIKVWQVGLLRGIDPILTFIVSPIWGGVADKFSKHRVALVTAIVGTTLSYFSFMLVPYVARPLTDNIVQDWKPFSLNEINFERFVCLNDSALETYPAFKVVNNANLEGVCHNVCSNIHHPSRNSLEIVGLCIREDEFFWRCSTCQSEGEDYHPNNKTITDNIHRVTMITCNSEDGSFGEWPSSRVDSMTPRNEEFSNILNGCSSKQGCTCEIAGDVPTARHAHVTFILCFILALLGNSFDCNILPYIDAAIMDLLGDKERHYGRQRLWGAIGWGTVAFVGGMTVDFVSRASGSPEIRYEPLFMIFAIAMLLLLCSALFVHFPEHRRPEHIGRDLLLLLIKPKVLLFIIVLTVEGISLGMHYSFVNVYWKTELGASITLIGLSILLTVIAETPFLYFSGKIIQRIKYQGVVYSTLLAYAIRYICYAIIRNPWAVLPVTLLHGITYGIGWPGFTMYANQIAPPGMSATLQSIKSSACFGGGFIIGNFAGGFIYDTFGPQTLFFGNAALCILTGVVFFIGDCILCNREGYTNTSHG</sequence>
<protein>
    <submittedName>
        <fullName evidence="8">Major facilitator superfamily domain-containing protein 6</fullName>
    </submittedName>
</protein>
<feature type="transmembrane region" description="Helical" evidence="6">
    <location>
        <begin position="1004"/>
        <end position="1024"/>
    </location>
</feature>
<dbReference type="Gene3D" id="1.20.1250.20">
    <property type="entry name" value="MFS general substrate transporter like domains"/>
    <property type="match status" value="6"/>
</dbReference>
<feature type="transmembrane region" description="Helical" evidence="6">
    <location>
        <begin position="336"/>
        <end position="358"/>
    </location>
</feature>
<dbReference type="SUPFAM" id="SSF103473">
    <property type="entry name" value="MFS general substrate transporter"/>
    <property type="match status" value="2"/>
</dbReference>
<dbReference type="Proteomes" id="UP001152320">
    <property type="component" value="Chromosome 15"/>
</dbReference>
<feature type="transmembrane region" description="Helical" evidence="6">
    <location>
        <begin position="42"/>
        <end position="63"/>
    </location>
</feature>
<gene>
    <name evidence="8" type="ORF">HOLleu_30720</name>
</gene>
<evidence type="ECO:0000256" key="4">
    <source>
        <dbReference type="ARBA" id="ARBA00022989"/>
    </source>
</evidence>
<reference evidence="8" key="1">
    <citation type="submission" date="2021-10" db="EMBL/GenBank/DDBJ databases">
        <title>Tropical sea cucumber genome reveals ecological adaptation and Cuvierian tubules defense mechanism.</title>
        <authorList>
            <person name="Chen T."/>
        </authorList>
    </citation>
    <scope>NUCLEOTIDE SEQUENCE</scope>
    <source>
        <strain evidence="8">Nanhai2018</strain>
        <tissue evidence="8">Muscle</tissue>
    </source>
</reference>
<feature type="transmembrane region" description="Helical" evidence="6">
    <location>
        <begin position="75"/>
        <end position="97"/>
    </location>
</feature>
<organism evidence="8 9">
    <name type="scientific">Holothuria leucospilota</name>
    <name type="common">Black long sea cucumber</name>
    <name type="synonym">Mertensiothuria leucospilota</name>
    <dbReference type="NCBI Taxonomy" id="206669"/>
    <lineage>
        <taxon>Eukaryota</taxon>
        <taxon>Metazoa</taxon>
        <taxon>Echinodermata</taxon>
        <taxon>Eleutherozoa</taxon>
        <taxon>Echinozoa</taxon>
        <taxon>Holothuroidea</taxon>
        <taxon>Aspidochirotacea</taxon>
        <taxon>Aspidochirotida</taxon>
        <taxon>Holothuriidae</taxon>
        <taxon>Holothuria</taxon>
    </lineage>
</organism>
<comment type="subcellular location">
    <subcellularLocation>
        <location evidence="1">Membrane</location>
        <topology evidence="1">Multi-pass membrane protein</topology>
    </subcellularLocation>
</comment>
<dbReference type="PANTHER" id="PTHR16172:SF42">
    <property type="entry name" value="MAJOR FACILITATOR SUPERFAMILY (MFS) PROFILE DOMAIN-CONTAINING PROTEIN"/>
    <property type="match status" value="1"/>
</dbReference>
<dbReference type="GO" id="GO:0022857">
    <property type="term" value="F:transmembrane transporter activity"/>
    <property type="evidence" value="ECO:0007669"/>
    <property type="project" value="InterPro"/>
</dbReference>
<keyword evidence="4 6" id="KW-1133">Transmembrane helix</keyword>
<keyword evidence="3 6" id="KW-0812">Transmembrane</keyword>
<feature type="transmembrane region" description="Helical" evidence="6">
    <location>
        <begin position="905"/>
        <end position="926"/>
    </location>
</feature>
<feature type="transmembrane region" description="Helical" evidence="6">
    <location>
        <begin position="508"/>
        <end position="528"/>
    </location>
</feature>
<dbReference type="InterPro" id="IPR036259">
    <property type="entry name" value="MFS_trans_sf"/>
</dbReference>
<feature type="transmembrane region" description="Helical" evidence="6">
    <location>
        <begin position="1030"/>
        <end position="1051"/>
    </location>
</feature>
<dbReference type="GO" id="GO:0016020">
    <property type="term" value="C:membrane"/>
    <property type="evidence" value="ECO:0007669"/>
    <property type="project" value="UniProtKB-SubCell"/>
</dbReference>
<evidence type="ECO:0000256" key="2">
    <source>
        <dbReference type="ARBA" id="ARBA00005241"/>
    </source>
</evidence>
<dbReference type="CDD" id="cd17335">
    <property type="entry name" value="MFS_MFSD6"/>
    <property type="match status" value="1"/>
</dbReference>
<feature type="transmembrane region" description="Helical" evidence="6">
    <location>
        <begin position="567"/>
        <end position="590"/>
    </location>
</feature>
<feature type="transmembrane region" description="Helical" evidence="6">
    <location>
        <begin position="873"/>
        <end position="893"/>
    </location>
</feature>
<dbReference type="OrthoDB" id="515887at2759"/>
<feature type="transmembrane region" description="Helical" evidence="6">
    <location>
        <begin position="410"/>
        <end position="432"/>
    </location>
</feature>
<proteinExistence type="inferred from homology"/>
<dbReference type="EMBL" id="JAIZAY010000015">
    <property type="protein sequence ID" value="KAJ8028477.1"/>
    <property type="molecule type" value="Genomic_DNA"/>
</dbReference>
<accession>A0A9Q1BKS7</accession>
<dbReference type="InterPro" id="IPR024989">
    <property type="entry name" value="MFS_assoc_dom"/>
</dbReference>
<feature type="transmembrane region" description="Helical" evidence="6">
    <location>
        <begin position="379"/>
        <end position="404"/>
    </location>
</feature>
<dbReference type="Pfam" id="PF12832">
    <property type="entry name" value="MFS_1_like"/>
    <property type="match status" value="2"/>
</dbReference>
<feature type="transmembrane region" description="Helical" evidence="6">
    <location>
        <begin position="469"/>
        <end position="487"/>
    </location>
</feature>
<feature type="transmembrane region" description="Helical" evidence="6">
    <location>
        <begin position="303"/>
        <end position="324"/>
    </location>
</feature>